<keyword evidence="2" id="KW-0812">Transmembrane</keyword>
<dbReference type="PANTHER" id="PTHR17571">
    <property type="entry name" value="URINARY PROTEIN RUP /ACROSOMAL PROTEIN SP-10"/>
    <property type="match status" value="1"/>
</dbReference>
<organism evidence="3 4">
    <name type="scientific">Dictyostelium purpureum</name>
    <name type="common">Slime mold</name>
    <dbReference type="NCBI Taxonomy" id="5786"/>
    <lineage>
        <taxon>Eukaryota</taxon>
        <taxon>Amoebozoa</taxon>
        <taxon>Evosea</taxon>
        <taxon>Eumycetozoa</taxon>
        <taxon>Dictyostelia</taxon>
        <taxon>Dictyosteliales</taxon>
        <taxon>Dictyosteliaceae</taxon>
        <taxon>Dictyostelium</taxon>
    </lineage>
</organism>
<dbReference type="InParanoid" id="F0ZXJ3"/>
<reference evidence="4" key="1">
    <citation type="journal article" date="2011" name="Genome Biol.">
        <title>Comparative genomics of the social amoebae Dictyostelium discoideum and Dictyostelium purpureum.</title>
        <authorList>
            <consortium name="US DOE Joint Genome Institute (JGI-PGF)"/>
            <person name="Sucgang R."/>
            <person name="Kuo A."/>
            <person name="Tian X."/>
            <person name="Salerno W."/>
            <person name="Parikh A."/>
            <person name="Feasley C.L."/>
            <person name="Dalin E."/>
            <person name="Tu H."/>
            <person name="Huang E."/>
            <person name="Barry K."/>
            <person name="Lindquist E."/>
            <person name="Shapiro H."/>
            <person name="Bruce D."/>
            <person name="Schmutz J."/>
            <person name="Salamov A."/>
            <person name="Fey P."/>
            <person name="Gaudet P."/>
            <person name="Anjard C."/>
            <person name="Babu M.M."/>
            <person name="Basu S."/>
            <person name="Bushmanova Y."/>
            <person name="van der Wel H."/>
            <person name="Katoh-Kurasawa M."/>
            <person name="Dinh C."/>
            <person name="Coutinho P.M."/>
            <person name="Saito T."/>
            <person name="Elias M."/>
            <person name="Schaap P."/>
            <person name="Kay R.R."/>
            <person name="Henrissat B."/>
            <person name="Eichinger L."/>
            <person name="Rivero F."/>
            <person name="Putnam N.H."/>
            <person name="West C.M."/>
            <person name="Loomis W.F."/>
            <person name="Chisholm R.L."/>
            <person name="Shaulsky G."/>
            <person name="Strassmann J.E."/>
            <person name="Queller D.C."/>
            <person name="Kuspa A."/>
            <person name="Grigoriev I.V."/>
        </authorList>
    </citation>
    <scope>NUCLEOTIDE SEQUENCE [LARGE SCALE GENOMIC DNA]</scope>
    <source>
        <strain evidence="4">QSDP1</strain>
    </source>
</reference>
<protein>
    <submittedName>
        <fullName evidence="3">Uncharacterized protein</fullName>
    </submittedName>
</protein>
<dbReference type="VEuPathDB" id="AmoebaDB:DICPUDRAFT_82770"/>
<name>F0ZXJ3_DICPU</name>
<keyword evidence="4" id="KW-1185">Reference proteome</keyword>
<feature type="transmembrane region" description="Helical" evidence="2">
    <location>
        <begin position="367"/>
        <end position="391"/>
    </location>
</feature>
<feature type="transmembrane region" description="Helical" evidence="2">
    <location>
        <begin position="509"/>
        <end position="529"/>
    </location>
</feature>
<proteinExistence type="predicted"/>
<dbReference type="KEGG" id="dpp:DICPUDRAFT_82770"/>
<accession>F0ZXJ3</accession>
<dbReference type="AlphaFoldDB" id="F0ZXJ3"/>
<evidence type="ECO:0000313" key="4">
    <source>
        <dbReference type="Proteomes" id="UP000001064"/>
    </source>
</evidence>
<dbReference type="PANTHER" id="PTHR17571:SF34">
    <property type="entry name" value="ACROSOMAL PROTEIN SP-10"/>
    <property type="match status" value="1"/>
</dbReference>
<feature type="transmembrane region" description="Helical" evidence="2">
    <location>
        <begin position="171"/>
        <end position="191"/>
    </location>
</feature>
<feature type="transmembrane region" description="Helical" evidence="2">
    <location>
        <begin position="448"/>
        <end position="471"/>
    </location>
</feature>
<feature type="transmembrane region" description="Helical" evidence="2">
    <location>
        <begin position="246"/>
        <end position="268"/>
    </location>
</feature>
<dbReference type="InterPro" id="IPR052671">
    <property type="entry name" value="Acrosomal_SP-10-like"/>
</dbReference>
<dbReference type="Proteomes" id="UP000001064">
    <property type="component" value="Unassembled WGS sequence"/>
</dbReference>
<evidence type="ECO:0000313" key="3">
    <source>
        <dbReference type="EMBL" id="EGC31335.1"/>
    </source>
</evidence>
<feature type="coiled-coil region" evidence="1">
    <location>
        <begin position="22"/>
        <end position="59"/>
    </location>
</feature>
<feature type="transmembrane region" description="Helical" evidence="2">
    <location>
        <begin position="411"/>
        <end position="436"/>
    </location>
</feature>
<dbReference type="RefSeq" id="XP_003292144.1">
    <property type="nucleotide sequence ID" value="XM_003292096.1"/>
</dbReference>
<evidence type="ECO:0000256" key="1">
    <source>
        <dbReference type="SAM" id="Coils"/>
    </source>
</evidence>
<keyword evidence="2" id="KW-1133">Transmembrane helix</keyword>
<gene>
    <name evidence="3" type="ORF">DICPUDRAFT_82770</name>
</gene>
<evidence type="ECO:0000256" key="2">
    <source>
        <dbReference type="SAM" id="Phobius"/>
    </source>
</evidence>
<keyword evidence="1" id="KW-0175">Coiled coil</keyword>
<dbReference type="EMBL" id="GL871261">
    <property type="protein sequence ID" value="EGC31335.1"/>
    <property type="molecule type" value="Genomic_DNA"/>
</dbReference>
<dbReference type="GeneID" id="10505892"/>
<sequence length="589" mass="67865">MESNNTDNNNMDENIMNNNMNNNNYMNNNMNINNNKNNMNNMNNSNNNCNNNMNNFQINNSQYSNNSGFKPHNTMIYKYNNSSINENNYNHSVNTMNNHNSYNNNNYNNYNNNHRYNNHCYNNSYNNYNNNGNNNYINMDNSYNYGSNNYYGKNNYFLKLSIIFSQLKNNFFFVLAFFSIFIIICKISSIKNTWAIYYSLTIPFPTFPSDLALTLIVFGIILSFLYFIGLILIVCKKFPISSPYTIIAPLVLTIVLDIIVISIGLFSSKEININGSYLEFYFAGGEKSMIWSGTLLFIISTIFSIFLIILTFLVIKSELKQSQEESFNRNNNTNNNNNYELFQSNQIQSDNNSDSNDESNISPKSKVFLFLISFTISIMKIISSEAVWSVLYVPRQRFLNIDIPDFIFKTYPSGIVLFFIISGIIFSVINIVAITLKFYTKLLNSISFNLLVIPMLISVISDVIVFISAFVRQDGVKIPLHDMVMFFIPLIFNGDGPFYSQANLEFGSISFFISFALNLILITLSVGLFKKCFKPDSNTRPKPPILNLQKTIDHLQNINYRINQSNSIINNTIFNNEEKENNDSNEPLL</sequence>
<feature type="transmembrane region" description="Helical" evidence="2">
    <location>
        <begin position="288"/>
        <end position="315"/>
    </location>
</feature>
<keyword evidence="2" id="KW-0472">Membrane</keyword>
<feature type="transmembrane region" description="Helical" evidence="2">
    <location>
        <begin position="211"/>
        <end position="234"/>
    </location>
</feature>